<evidence type="ECO:0000313" key="1">
    <source>
        <dbReference type="EMBL" id="GAA4940854.1"/>
    </source>
</evidence>
<gene>
    <name evidence="1" type="ORF">GCM10023314_12160</name>
</gene>
<keyword evidence="2" id="KW-1185">Reference proteome</keyword>
<accession>A0ABP9GFC3</accession>
<protein>
    <recommendedName>
        <fullName evidence="3">Protein required for attachment to host cells</fullName>
    </recommendedName>
</protein>
<reference evidence="2" key="1">
    <citation type="journal article" date="2019" name="Int. J. Syst. Evol. Microbiol.">
        <title>The Global Catalogue of Microorganisms (GCM) 10K type strain sequencing project: providing services to taxonomists for standard genome sequencing and annotation.</title>
        <authorList>
            <consortium name="The Broad Institute Genomics Platform"/>
            <consortium name="The Broad Institute Genome Sequencing Center for Infectious Disease"/>
            <person name="Wu L."/>
            <person name="Ma J."/>
        </authorList>
    </citation>
    <scope>NUCLEOTIDE SEQUENCE [LARGE SCALE GENOMIC DNA]</scope>
    <source>
        <strain evidence="2">JCM 18285</strain>
    </source>
</reference>
<comment type="caution">
    <text evidence="1">The sequence shown here is derived from an EMBL/GenBank/DDBJ whole genome shotgun (WGS) entry which is preliminary data.</text>
</comment>
<dbReference type="InterPro" id="IPR042226">
    <property type="entry name" value="eFR1_2_sf"/>
</dbReference>
<evidence type="ECO:0000313" key="2">
    <source>
        <dbReference type="Proteomes" id="UP001501302"/>
    </source>
</evidence>
<proteinExistence type="predicted"/>
<sequence length="144" mass="16728">MQKSKFDRMKRTGVWLDKEKAIIVTLYNGDMSTNTILSHVKNFHVHSGSGTRLKGGPQDVVQDSKYLEREKHQLKKYFNNIASEIKDDDAIVLFGPAEIKDQFNKELRTSYKDLSAKIKDVVKTDKMTKRQVRSWVKIFFESTN</sequence>
<dbReference type="Gene3D" id="3.30.420.60">
    <property type="entry name" value="eRF1 domain 2"/>
    <property type="match status" value="1"/>
</dbReference>
<dbReference type="RefSeq" id="WP_345190817.1">
    <property type="nucleotide sequence ID" value="NZ_BAABJJ010000013.1"/>
</dbReference>
<name>A0ABP9GFC3_9FLAO</name>
<dbReference type="Proteomes" id="UP001501302">
    <property type="component" value="Unassembled WGS sequence"/>
</dbReference>
<evidence type="ECO:0008006" key="3">
    <source>
        <dbReference type="Google" id="ProtNLM"/>
    </source>
</evidence>
<dbReference type="SUPFAM" id="SSF53137">
    <property type="entry name" value="Translational machinery components"/>
    <property type="match status" value="1"/>
</dbReference>
<organism evidence="1 2">
    <name type="scientific">Algibacter agarivorans</name>
    <dbReference type="NCBI Taxonomy" id="1109741"/>
    <lineage>
        <taxon>Bacteria</taxon>
        <taxon>Pseudomonadati</taxon>
        <taxon>Bacteroidota</taxon>
        <taxon>Flavobacteriia</taxon>
        <taxon>Flavobacteriales</taxon>
        <taxon>Flavobacteriaceae</taxon>
        <taxon>Algibacter</taxon>
    </lineage>
</organism>
<dbReference type="EMBL" id="BAABJJ010000013">
    <property type="protein sequence ID" value="GAA4940854.1"/>
    <property type="molecule type" value="Genomic_DNA"/>
</dbReference>